<dbReference type="GO" id="GO:0000164">
    <property type="term" value="C:protein phosphatase type 1 complex"/>
    <property type="evidence" value="ECO:0007669"/>
    <property type="project" value="TreeGrafter"/>
</dbReference>
<sequence length="602" mass="66850">MRDSGCFEQVEMGPKPIRVYRKKRRKSSHGNSRDGASVGVTVTISVPLKMLAKMTSNGEKCGISSLLPISCRGRAEAFARSLHTRLKNLGSHNENNTDESSWLAAHENSIATSQPRQVLDFCLFEPTGSPEDPEIEIEEKDINRRLNGDSLLDSGNDDCLRPSAKNLKCSSDSDSDVFYDIENDSEQEYRLENGNTEEGNLKNGTNSEVSKIHLEAPLPEKQANRINSEVSKSELEEVQLNEINQEAHETNENGTNESAGDGGGEKGGGTESPESYDEVTERLNGSSTQEEFHSLTDDVSDKLSSLSLRDEDCNSDSVDVTNEKPCDIEGKDRKEDCSESSTAQQSTTEIRVNGSPAEEKERDSSEEDEDRPRVRRCSSLKTGKTPPGTPGRKKIVRFADALGLDLADVRTFLDEIPKVPTSAYEDLSVDLTDSPSDTSLDNKLSYPKPEKVLMPLFQQPGGLSNFLDLVRDNFVCLENAIVDDPFLLTIKGFVRVRNLDFHKSVYVRYTLNSWKSYADVQATYVANSCDGFSDKFSFVIYAHSLSVGQRLELACRFQCKGCQYWDNNNGRNYCFQCLPVINHTSTTPITTGLDWGNTASFY</sequence>
<accession>A0A9P0M178</accession>
<feature type="compositionally biased region" description="Basic residues" evidence="1">
    <location>
        <begin position="18"/>
        <end position="28"/>
    </location>
</feature>
<dbReference type="EMBL" id="CAKOFQ010007510">
    <property type="protein sequence ID" value="CAH2002744.1"/>
    <property type="molecule type" value="Genomic_DNA"/>
</dbReference>
<comment type="caution">
    <text evidence="3">The sequence shown here is derived from an EMBL/GenBank/DDBJ whole genome shotgun (WGS) entry which is preliminary data.</text>
</comment>
<reference evidence="3" key="1">
    <citation type="submission" date="2022-03" db="EMBL/GenBank/DDBJ databases">
        <authorList>
            <person name="Sayadi A."/>
        </authorList>
    </citation>
    <scope>NUCLEOTIDE SEQUENCE</scope>
</reference>
<keyword evidence="4" id="KW-1185">Reference proteome</keyword>
<dbReference type="InterPro" id="IPR050782">
    <property type="entry name" value="PP1_regulatory_subunit_3"/>
</dbReference>
<protein>
    <recommendedName>
        <fullName evidence="2">CBM21 domain-containing protein</fullName>
    </recommendedName>
</protein>
<dbReference type="PROSITE" id="PS51159">
    <property type="entry name" value="CBM21"/>
    <property type="match status" value="1"/>
</dbReference>
<feature type="region of interest" description="Disordered" evidence="1">
    <location>
        <begin position="245"/>
        <end position="393"/>
    </location>
</feature>
<dbReference type="EMBL" id="CAKOFQ010007510">
    <property type="protein sequence ID" value="CAH2002743.1"/>
    <property type="molecule type" value="Genomic_DNA"/>
</dbReference>
<evidence type="ECO:0000256" key="1">
    <source>
        <dbReference type="SAM" id="MobiDB-lite"/>
    </source>
</evidence>
<dbReference type="InterPro" id="IPR005036">
    <property type="entry name" value="CBM21_dom"/>
</dbReference>
<feature type="region of interest" description="Disordered" evidence="1">
    <location>
        <begin position="17"/>
        <end position="36"/>
    </location>
</feature>
<feature type="domain" description="CBM21" evidence="2">
    <location>
        <begin position="467"/>
        <end position="576"/>
    </location>
</feature>
<dbReference type="PANTHER" id="PTHR12307">
    <property type="entry name" value="PROTEIN PHOSPHATASE 1 REGULATORY SUBUNIT"/>
    <property type="match status" value="1"/>
</dbReference>
<dbReference type="PANTHER" id="PTHR12307:SF36">
    <property type="entry name" value="GLYCOGEN-BINDING SUBUNIT 76A"/>
    <property type="match status" value="1"/>
</dbReference>
<evidence type="ECO:0000313" key="4">
    <source>
        <dbReference type="Proteomes" id="UP001152888"/>
    </source>
</evidence>
<name>A0A9P0M178_ACAOB</name>
<dbReference type="GO" id="GO:2001069">
    <property type="term" value="F:glycogen binding"/>
    <property type="evidence" value="ECO:0007669"/>
    <property type="project" value="TreeGrafter"/>
</dbReference>
<dbReference type="Proteomes" id="UP001152888">
    <property type="component" value="Unassembled WGS sequence"/>
</dbReference>
<evidence type="ECO:0000259" key="2">
    <source>
        <dbReference type="PROSITE" id="PS51159"/>
    </source>
</evidence>
<feature type="compositionally biased region" description="Basic and acidic residues" evidence="1">
    <location>
        <begin position="321"/>
        <end position="337"/>
    </location>
</feature>
<organism evidence="3 4">
    <name type="scientific">Acanthoscelides obtectus</name>
    <name type="common">Bean weevil</name>
    <name type="synonym">Bruchus obtectus</name>
    <dbReference type="NCBI Taxonomy" id="200917"/>
    <lineage>
        <taxon>Eukaryota</taxon>
        <taxon>Metazoa</taxon>
        <taxon>Ecdysozoa</taxon>
        <taxon>Arthropoda</taxon>
        <taxon>Hexapoda</taxon>
        <taxon>Insecta</taxon>
        <taxon>Pterygota</taxon>
        <taxon>Neoptera</taxon>
        <taxon>Endopterygota</taxon>
        <taxon>Coleoptera</taxon>
        <taxon>Polyphaga</taxon>
        <taxon>Cucujiformia</taxon>
        <taxon>Chrysomeloidea</taxon>
        <taxon>Chrysomelidae</taxon>
        <taxon>Bruchinae</taxon>
        <taxon>Bruchini</taxon>
        <taxon>Acanthoscelides</taxon>
    </lineage>
</organism>
<dbReference type="GO" id="GO:0005979">
    <property type="term" value="P:regulation of glycogen biosynthetic process"/>
    <property type="evidence" value="ECO:0007669"/>
    <property type="project" value="TreeGrafter"/>
</dbReference>
<dbReference type="Pfam" id="PF03370">
    <property type="entry name" value="CBM_21"/>
    <property type="match status" value="1"/>
</dbReference>
<dbReference type="GO" id="GO:0008157">
    <property type="term" value="F:protein phosphatase 1 binding"/>
    <property type="evidence" value="ECO:0007669"/>
    <property type="project" value="TreeGrafter"/>
</dbReference>
<feature type="compositionally biased region" description="Gly residues" evidence="1">
    <location>
        <begin position="260"/>
        <end position="270"/>
    </location>
</feature>
<feature type="compositionally biased region" description="Basic and acidic residues" evidence="1">
    <location>
        <begin position="290"/>
        <end position="301"/>
    </location>
</feature>
<dbReference type="OrthoDB" id="8942186at2759"/>
<feature type="compositionally biased region" description="Low complexity" evidence="1">
    <location>
        <begin position="339"/>
        <end position="349"/>
    </location>
</feature>
<dbReference type="AlphaFoldDB" id="A0A9P0M178"/>
<gene>
    <name evidence="3" type="ORF">ACAOBT_LOCUS26960</name>
</gene>
<proteinExistence type="predicted"/>
<dbReference type="InterPro" id="IPR038175">
    <property type="entry name" value="CBM21_dom_sf"/>
</dbReference>
<evidence type="ECO:0000313" key="3">
    <source>
        <dbReference type="EMBL" id="CAH2002743.1"/>
    </source>
</evidence>
<dbReference type="Gene3D" id="2.60.40.2440">
    <property type="entry name" value="Carbohydrate binding type-21 domain"/>
    <property type="match status" value="1"/>
</dbReference>